<feature type="transmembrane region" description="Helical" evidence="14">
    <location>
        <begin position="317"/>
        <end position="342"/>
    </location>
</feature>
<protein>
    <recommendedName>
        <fullName evidence="2">non-specific serine/threonine protein kinase</fullName>
        <ecNumber evidence="2">2.7.11.1</ecNumber>
    </recommendedName>
</protein>
<evidence type="ECO:0000256" key="3">
    <source>
        <dbReference type="ARBA" id="ARBA00022475"/>
    </source>
</evidence>
<keyword evidence="9 12" id="KW-0067">ATP-binding</keyword>
<dbReference type="AlphaFoldDB" id="A0A1A3KN86"/>
<dbReference type="PROSITE" id="PS50011">
    <property type="entry name" value="PROTEIN_KINASE_DOM"/>
    <property type="match status" value="1"/>
</dbReference>
<evidence type="ECO:0000256" key="8">
    <source>
        <dbReference type="ARBA" id="ARBA00022777"/>
    </source>
</evidence>
<organism evidence="16 17">
    <name type="scientific">Mycobacterium asiaticum</name>
    <dbReference type="NCBI Taxonomy" id="1790"/>
    <lineage>
        <taxon>Bacteria</taxon>
        <taxon>Bacillati</taxon>
        <taxon>Actinomycetota</taxon>
        <taxon>Actinomycetes</taxon>
        <taxon>Mycobacteriales</taxon>
        <taxon>Mycobacteriaceae</taxon>
        <taxon>Mycobacterium</taxon>
    </lineage>
</organism>
<keyword evidence="5" id="KW-0808">Transferase</keyword>
<comment type="subcellular location">
    <subcellularLocation>
        <location evidence="1">Cell membrane</location>
        <topology evidence="1">Single-pass membrane protein</topology>
    </subcellularLocation>
</comment>
<dbReference type="FunFam" id="1.10.510.10:FF:000021">
    <property type="entry name" value="Serine/threonine protein kinase"/>
    <property type="match status" value="1"/>
</dbReference>
<feature type="region of interest" description="Disordered" evidence="13">
    <location>
        <begin position="283"/>
        <end position="313"/>
    </location>
</feature>
<evidence type="ECO:0000256" key="2">
    <source>
        <dbReference type="ARBA" id="ARBA00012513"/>
    </source>
</evidence>
<evidence type="ECO:0000256" key="4">
    <source>
        <dbReference type="ARBA" id="ARBA00022527"/>
    </source>
</evidence>
<dbReference type="Gene3D" id="3.30.200.20">
    <property type="entry name" value="Phosphorylase Kinase, domain 1"/>
    <property type="match status" value="1"/>
</dbReference>
<evidence type="ECO:0000313" key="17">
    <source>
        <dbReference type="Proteomes" id="UP000093925"/>
    </source>
</evidence>
<dbReference type="EMBL" id="LZLM01000058">
    <property type="protein sequence ID" value="OBJ86647.1"/>
    <property type="molecule type" value="Genomic_DNA"/>
</dbReference>
<dbReference type="PANTHER" id="PTHR43289">
    <property type="entry name" value="MITOGEN-ACTIVATED PROTEIN KINASE KINASE KINASE 20-RELATED"/>
    <property type="match status" value="1"/>
</dbReference>
<comment type="caution">
    <text evidence="16">The sequence shown here is derived from an EMBL/GenBank/DDBJ whole genome shotgun (WGS) entry which is preliminary data.</text>
</comment>
<evidence type="ECO:0000256" key="9">
    <source>
        <dbReference type="ARBA" id="ARBA00022840"/>
    </source>
</evidence>
<feature type="binding site" evidence="12">
    <location>
        <position position="41"/>
    </location>
    <ligand>
        <name>ATP</name>
        <dbReference type="ChEBI" id="CHEBI:30616"/>
    </ligand>
</feature>
<dbReference type="PROSITE" id="PS00107">
    <property type="entry name" value="PROTEIN_KINASE_ATP"/>
    <property type="match status" value="1"/>
</dbReference>
<evidence type="ECO:0000256" key="14">
    <source>
        <dbReference type="SAM" id="Phobius"/>
    </source>
</evidence>
<dbReference type="InterPro" id="IPR017441">
    <property type="entry name" value="Protein_kinase_ATP_BS"/>
</dbReference>
<evidence type="ECO:0000256" key="10">
    <source>
        <dbReference type="ARBA" id="ARBA00022989"/>
    </source>
</evidence>
<dbReference type="GO" id="GO:0005886">
    <property type="term" value="C:plasma membrane"/>
    <property type="evidence" value="ECO:0007669"/>
    <property type="project" value="UniProtKB-SubCell"/>
</dbReference>
<keyword evidence="3" id="KW-1003">Cell membrane</keyword>
<keyword evidence="7 12" id="KW-0547">Nucleotide-binding</keyword>
<evidence type="ECO:0000256" key="11">
    <source>
        <dbReference type="ARBA" id="ARBA00023136"/>
    </source>
</evidence>
<evidence type="ECO:0000259" key="15">
    <source>
        <dbReference type="PROSITE" id="PS50011"/>
    </source>
</evidence>
<dbReference type="PANTHER" id="PTHR43289:SF6">
    <property type="entry name" value="SERINE_THREONINE-PROTEIN KINASE NEKL-3"/>
    <property type="match status" value="1"/>
</dbReference>
<name>A0A1A3KN86_MYCAS</name>
<reference evidence="16 17" key="1">
    <citation type="submission" date="2016-06" db="EMBL/GenBank/DDBJ databases">
        <authorList>
            <person name="Kjaerup R.B."/>
            <person name="Dalgaard T.S."/>
            <person name="Juul-Madsen H.R."/>
        </authorList>
    </citation>
    <scope>NUCLEOTIDE SEQUENCE [LARGE SCALE GENOMIC DNA]</scope>
    <source>
        <strain evidence="16 17">1276495.2</strain>
    </source>
</reference>
<keyword evidence="4 16" id="KW-0723">Serine/threonine-protein kinase</keyword>
<dbReference type="InterPro" id="IPR008271">
    <property type="entry name" value="Ser/Thr_kinase_AS"/>
</dbReference>
<dbReference type="InterPro" id="IPR011009">
    <property type="entry name" value="Kinase-like_dom_sf"/>
</dbReference>
<dbReference type="Pfam" id="PF00069">
    <property type="entry name" value="Pkinase"/>
    <property type="match status" value="1"/>
</dbReference>
<dbReference type="Gene3D" id="1.10.510.10">
    <property type="entry name" value="Transferase(Phosphotransferase) domain 1"/>
    <property type="match status" value="1"/>
</dbReference>
<evidence type="ECO:0000256" key="13">
    <source>
        <dbReference type="SAM" id="MobiDB-lite"/>
    </source>
</evidence>
<keyword evidence="10 14" id="KW-1133">Transmembrane helix</keyword>
<evidence type="ECO:0000256" key="5">
    <source>
        <dbReference type="ARBA" id="ARBA00022679"/>
    </source>
</evidence>
<dbReference type="GO" id="GO:0005524">
    <property type="term" value="F:ATP binding"/>
    <property type="evidence" value="ECO:0007669"/>
    <property type="project" value="UniProtKB-UniRule"/>
</dbReference>
<accession>A0A1A3KN86</accession>
<keyword evidence="6 14" id="KW-0812">Transmembrane</keyword>
<dbReference type="Proteomes" id="UP000093925">
    <property type="component" value="Unassembled WGS sequence"/>
</dbReference>
<dbReference type="PROSITE" id="PS00108">
    <property type="entry name" value="PROTEIN_KINASE_ST"/>
    <property type="match status" value="1"/>
</dbReference>
<proteinExistence type="predicted"/>
<dbReference type="EC" id="2.7.11.1" evidence="2"/>
<keyword evidence="8 16" id="KW-0418">Kinase</keyword>
<evidence type="ECO:0000256" key="6">
    <source>
        <dbReference type="ARBA" id="ARBA00022692"/>
    </source>
</evidence>
<dbReference type="CDD" id="cd14014">
    <property type="entry name" value="STKc_PknB_like"/>
    <property type="match status" value="1"/>
</dbReference>
<dbReference type="RefSeq" id="WP_065139648.1">
    <property type="nucleotide sequence ID" value="NZ_LZLM01000058.1"/>
</dbReference>
<evidence type="ECO:0000256" key="12">
    <source>
        <dbReference type="PROSITE-ProRule" id="PRU10141"/>
    </source>
</evidence>
<keyword evidence="11 14" id="KW-0472">Membrane</keyword>
<dbReference type="GO" id="GO:0004674">
    <property type="term" value="F:protein serine/threonine kinase activity"/>
    <property type="evidence" value="ECO:0007669"/>
    <property type="project" value="UniProtKB-KW"/>
</dbReference>
<dbReference type="InterPro" id="IPR000719">
    <property type="entry name" value="Prot_kinase_dom"/>
</dbReference>
<gene>
    <name evidence="16" type="ORF">A5640_09840</name>
</gene>
<feature type="region of interest" description="Disordered" evidence="13">
    <location>
        <begin position="345"/>
        <end position="368"/>
    </location>
</feature>
<dbReference type="GO" id="GO:0080090">
    <property type="term" value="P:regulation of primary metabolic process"/>
    <property type="evidence" value="ECO:0007669"/>
    <property type="project" value="UniProtKB-ARBA"/>
</dbReference>
<evidence type="ECO:0000256" key="7">
    <source>
        <dbReference type="ARBA" id="ARBA00022741"/>
    </source>
</evidence>
<feature type="domain" description="Protein kinase" evidence="15">
    <location>
        <begin position="12"/>
        <end position="271"/>
    </location>
</feature>
<sequence>MKSLVGGTFGKYEVSRLLGRGGMGEVYEAFDTDKRRAVALKVLTEQFADDDTFRERFLRESHAAAILQEPHVIPIHDWGEIDHTLYIDMRLVNGQTLHEILERQPLTPERAIDIIRQVAAALDAAHANGLIHRDVKPQNIIVTPDDFAYLVDFGIAEARGETHLTMTGYQVGSFAYMAPERLNSNQPATAAVDVYALACVLYEALTGHQPFAGGHQQVIAGHLSSLPPRPSAVRPGLPAALDEVIARGMAKDPDDRYGSAGALARAAKRALSAGQSAAASADTIFAPHNPPPDGHQHYHFPSPPTAPPHHDDDSRKYLVPTLIAVAAALVVVVIVLVVAFVANQKPDNDPSPTTVAYPTPGPPTYQTTHETAAEPTYQTTSPSTTRTVAVPPTTSAAAPDAEQQLRQYVNNDRSVVATQAVGRWVPQLSSKRPGTIEGGVRWDNAMALQEHLRLRQLYNAKLLWSGDWSTFSEPDYWVTIAGTTFLDPQGALNWCKSKGFDRDHCIAKLISTTHPIAGSTKYN</sequence>
<evidence type="ECO:0000256" key="1">
    <source>
        <dbReference type="ARBA" id="ARBA00004162"/>
    </source>
</evidence>
<evidence type="ECO:0000313" key="16">
    <source>
        <dbReference type="EMBL" id="OBJ86647.1"/>
    </source>
</evidence>
<dbReference type="SMART" id="SM00220">
    <property type="entry name" value="S_TKc"/>
    <property type="match status" value="1"/>
</dbReference>
<dbReference type="SUPFAM" id="SSF56112">
    <property type="entry name" value="Protein kinase-like (PK-like)"/>
    <property type="match status" value="1"/>
</dbReference>